<sequence>MKHQHPTKNDHLVGVVDMGSNGIRFSISDLSPPTTRILPTVYFDRAGISLYEAQYDPETGKKIPIPRHVIRAVTEEFRHFALVCKEFGVRKHRIRVIATEATRTMINSKELRDHIKAKTGLVVQMLSKEDEGNVGAMGIVSSFSEVRGLVMDLGGGSAQITWIISTDGVVRTSPKVAISFPYGAAAITKRLEECANSNEPEKAKEEFRIEIVENFRQAFKDLEIPQELKDQAEKDGGWHLYLSGGGFRGWGYLLLNQSQKHGLHYPISIINGFKVYKDELTNTEKLKEVARKAEKIFRVSDRRRYQVPAVAFLINVLANTLPIGISVARFCQGGVREGLLFRDLPPSIRALDPIAVASAPYAPPSAAHFKTLLLKGLPAASPSMGKAVPETITQHIIESLANLSFHHASLSKETASVAALYCTTTGILASAHGLSHTSRARIALMLENRYDGELPPREELFKSRLSDLLTPEEIWWGNYAGVLMWLIGQFYPTGRVGAEPKMWLSARFANNLGKSGQKQGVELTISVPRSGDGERHATPADSSEDDEGSLIGRRRMQKYAKRVAKVGKKKHWVGGKDGWGMKVQVLVAEHLSP</sequence>
<gene>
    <name evidence="4" type="ORF">A1O1_05473</name>
</gene>
<protein>
    <submittedName>
        <fullName evidence="4">Retrograde regulation protein 2</fullName>
    </submittedName>
</protein>
<reference evidence="4 5" key="1">
    <citation type="submission" date="2013-03" db="EMBL/GenBank/DDBJ databases">
        <title>The Genome Sequence of Capronia coronata CBS 617.96.</title>
        <authorList>
            <consortium name="The Broad Institute Genomics Platform"/>
            <person name="Cuomo C."/>
            <person name="de Hoog S."/>
            <person name="Gorbushina A."/>
            <person name="Walker B."/>
            <person name="Young S.K."/>
            <person name="Zeng Q."/>
            <person name="Gargeya S."/>
            <person name="Fitzgerald M."/>
            <person name="Haas B."/>
            <person name="Abouelleil A."/>
            <person name="Allen A.W."/>
            <person name="Alvarado L."/>
            <person name="Arachchi H.M."/>
            <person name="Berlin A.M."/>
            <person name="Chapman S.B."/>
            <person name="Gainer-Dewar J."/>
            <person name="Goldberg J."/>
            <person name="Griggs A."/>
            <person name="Gujja S."/>
            <person name="Hansen M."/>
            <person name="Howarth C."/>
            <person name="Imamovic A."/>
            <person name="Ireland A."/>
            <person name="Larimer J."/>
            <person name="McCowan C."/>
            <person name="Murphy C."/>
            <person name="Pearson M."/>
            <person name="Poon T.W."/>
            <person name="Priest M."/>
            <person name="Roberts A."/>
            <person name="Saif S."/>
            <person name="Shea T."/>
            <person name="Sisk P."/>
            <person name="Sykes S."/>
            <person name="Wortman J."/>
            <person name="Nusbaum C."/>
            <person name="Birren B."/>
        </authorList>
    </citation>
    <scope>NUCLEOTIDE SEQUENCE [LARGE SCALE GENOMIC DNA]</scope>
    <source>
        <strain evidence="4 5">CBS 617.96</strain>
    </source>
</reference>
<dbReference type="Gene3D" id="3.30.420.150">
    <property type="entry name" value="Exopolyphosphatase. Domain 2"/>
    <property type="match status" value="1"/>
</dbReference>
<dbReference type="GeneID" id="19160348"/>
<feature type="domain" description="Ppx/GppA phosphatase N-terminal" evidence="2">
    <location>
        <begin position="39"/>
        <end position="345"/>
    </location>
</feature>
<dbReference type="InterPro" id="IPR057512">
    <property type="entry name" value="RTG2_C"/>
</dbReference>
<feature type="region of interest" description="Disordered" evidence="1">
    <location>
        <begin position="526"/>
        <end position="551"/>
    </location>
</feature>
<dbReference type="RefSeq" id="XP_007724549.1">
    <property type="nucleotide sequence ID" value="XM_007726359.1"/>
</dbReference>
<dbReference type="STRING" id="1182541.W9Y7N9"/>
<dbReference type="Pfam" id="PF23566">
    <property type="entry name" value="RTG2_C"/>
    <property type="match status" value="1"/>
</dbReference>
<comment type="caution">
    <text evidence="4">The sequence shown here is derived from an EMBL/GenBank/DDBJ whole genome shotgun (WGS) entry which is preliminary data.</text>
</comment>
<dbReference type="GO" id="GO:0006357">
    <property type="term" value="P:regulation of transcription by RNA polymerase II"/>
    <property type="evidence" value="ECO:0007669"/>
    <property type="project" value="TreeGrafter"/>
</dbReference>
<dbReference type="OrthoDB" id="2014654at2759"/>
<dbReference type="PANTHER" id="PTHR30005:SF0">
    <property type="entry name" value="RETROGRADE REGULATION PROTEIN 2"/>
    <property type="match status" value="1"/>
</dbReference>
<evidence type="ECO:0000313" key="4">
    <source>
        <dbReference type="EMBL" id="EXJ88543.1"/>
    </source>
</evidence>
<dbReference type="Pfam" id="PF02541">
    <property type="entry name" value="Ppx-GppA"/>
    <property type="match status" value="1"/>
</dbReference>
<evidence type="ECO:0000256" key="1">
    <source>
        <dbReference type="SAM" id="MobiDB-lite"/>
    </source>
</evidence>
<evidence type="ECO:0000259" key="3">
    <source>
        <dbReference type="Pfam" id="PF23566"/>
    </source>
</evidence>
<dbReference type="InterPro" id="IPR003695">
    <property type="entry name" value="Ppx_GppA_N"/>
</dbReference>
<dbReference type="InterPro" id="IPR043129">
    <property type="entry name" value="ATPase_NBD"/>
</dbReference>
<evidence type="ECO:0000313" key="5">
    <source>
        <dbReference type="Proteomes" id="UP000019484"/>
    </source>
</evidence>
<dbReference type="PANTHER" id="PTHR30005">
    <property type="entry name" value="EXOPOLYPHOSPHATASE"/>
    <property type="match status" value="1"/>
</dbReference>
<dbReference type="HOGENOM" id="CLU_033165_0_0_1"/>
<dbReference type="eggNOG" id="ENOG502QRXN">
    <property type="taxonomic scope" value="Eukaryota"/>
</dbReference>
<name>W9Y7N9_9EURO</name>
<accession>W9Y7N9</accession>
<dbReference type="EMBL" id="AMWN01000004">
    <property type="protein sequence ID" value="EXJ88543.1"/>
    <property type="molecule type" value="Genomic_DNA"/>
</dbReference>
<proteinExistence type="predicted"/>
<feature type="domain" description="RTG2 C-terminal" evidence="3">
    <location>
        <begin position="352"/>
        <end position="589"/>
    </location>
</feature>
<dbReference type="FunFam" id="3.30.420.40:FF:000191">
    <property type="entry name" value="Retrograde regulation protein 2"/>
    <property type="match status" value="1"/>
</dbReference>
<dbReference type="Proteomes" id="UP000019484">
    <property type="component" value="Unassembled WGS sequence"/>
</dbReference>
<organism evidence="4 5">
    <name type="scientific">Capronia coronata CBS 617.96</name>
    <dbReference type="NCBI Taxonomy" id="1182541"/>
    <lineage>
        <taxon>Eukaryota</taxon>
        <taxon>Fungi</taxon>
        <taxon>Dikarya</taxon>
        <taxon>Ascomycota</taxon>
        <taxon>Pezizomycotina</taxon>
        <taxon>Eurotiomycetes</taxon>
        <taxon>Chaetothyriomycetidae</taxon>
        <taxon>Chaetothyriales</taxon>
        <taxon>Herpotrichiellaceae</taxon>
        <taxon>Capronia</taxon>
    </lineage>
</organism>
<keyword evidence="5" id="KW-1185">Reference proteome</keyword>
<evidence type="ECO:0000259" key="2">
    <source>
        <dbReference type="Pfam" id="PF02541"/>
    </source>
</evidence>
<dbReference type="InterPro" id="IPR050273">
    <property type="entry name" value="GppA/Ppx_hydrolase"/>
</dbReference>
<dbReference type="Gene3D" id="3.30.420.40">
    <property type="match status" value="1"/>
</dbReference>
<dbReference type="AlphaFoldDB" id="W9Y7N9"/>
<dbReference type="SUPFAM" id="SSF53067">
    <property type="entry name" value="Actin-like ATPase domain"/>
    <property type="match status" value="2"/>
</dbReference>